<proteinExistence type="predicted"/>
<dbReference type="Gene3D" id="3.40.630.10">
    <property type="entry name" value="Zn peptidases"/>
    <property type="match status" value="1"/>
</dbReference>
<keyword evidence="4" id="KW-0862">Zinc</keyword>
<evidence type="ECO:0000256" key="4">
    <source>
        <dbReference type="ARBA" id="ARBA00022833"/>
    </source>
</evidence>
<sequence>MIRSLLRTRRSFSTLPEQVWRYSGKHAEGKAKEMVVMGGVHGNELLGVEVVRFLRAKLEANPQAAESMKGNLTLGIGNPPAVAIGKRATEASADLNRCFAAAKLIDDMPRYEEKRSRELAPLLSSADILLDIHATNKPGPCFVRIAGSLEEGHHRVLQHLREASHKLLDPDYILGGGVATTDEYVGQNGGVGICYETGQASDLSRLESIKAEVLNVLKDEIELTFPDTSYLTGTDADAMARQTFILRESILLEGLGTFEWAPGMGRTNFEFVPANVPFGYHKGVPVSRPYDLSLVFPKVEELFVPGKPIVWLAESRAGKCV</sequence>
<gene>
    <name evidence="6" type="ORF">LGLO00237_LOCUS23864</name>
</gene>
<dbReference type="GO" id="GO:0005829">
    <property type="term" value="C:cytosol"/>
    <property type="evidence" value="ECO:0007669"/>
    <property type="project" value="TreeGrafter"/>
</dbReference>
<name>A0A6V3QDH6_9EUKA</name>
<dbReference type="InterPro" id="IPR050178">
    <property type="entry name" value="AspA/AstE_fam"/>
</dbReference>
<accession>A0A6V3QDH6</accession>
<evidence type="ECO:0000256" key="3">
    <source>
        <dbReference type="ARBA" id="ARBA00022801"/>
    </source>
</evidence>
<evidence type="ECO:0000259" key="5">
    <source>
        <dbReference type="Pfam" id="PF24827"/>
    </source>
</evidence>
<dbReference type="SUPFAM" id="SSF53187">
    <property type="entry name" value="Zn-dependent exopeptidases"/>
    <property type="match status" value="1"/>
</dbReference>
<dbReference type="EMBL" id="HBIV01033466">
    <property type="protein sequence ID" value="CAE0672214.1"/>
    <property type="molecule type" value="Transcribed_RNA"/>
</dbReference>
<protein>
    <recommendedName>
        <fullName evidence="5">Succinylglutamate desuccinylase/Aspartoacylase catalytic domain-containing protein</fullName>
    </recommendedName>
</protein>
<organism evidence="6">
    <name type="scientific">Lotharella globosa</name>
    <dbReference type="NCBI Taxonomy" id="91324"/>
    <lineage>
        <taxon>Eukaryota</taxon>
        <taxon>Sar</taxon>
        <taxon>Rhizaria</taxon>
        <taxon>Cercozoa</taxon>
        <taxon>Chlorarachniophyceae</taxon>
        <taxon>Lotharella</taxon>
    </lineage>
</organism>
<evidence type="ECO:0000313" key="6">
    <source>
        <dbReference type="EMBL" id="CAE0672214.1"/>
    </source>
</evidence>
<evidence type="ECO:0000256" key="1">
    <source>
        <dbReference type="ARBA" id="ARBA00001947"/>
    </source>
</evidence>
<keyword evidence="2" id="KW-0479">Metal-binding</keyword>
<dbReference type="GO" id="GO:0046872">
    <property type="term" value="F:metal ion binding"/>
    <property type="evidence" value="ECO:0007669"/>
    <property type="project" value="UniProtKB-KW"/>
</dbReference>
<comment type="cofactor">
    <cofactor evidence="1">
        <name>Zn(2+)</name>
        <dbReference type="ChEBI" id="CHEBI:29105"/>
    </cofactor>
</comment>
<dbReference type="InterPro" id="IPR055438">
    <property type="entry name" value="AstE_AspA_cat"/>
</dbReference>
<reference evidence="6" key="1">
    <citation type="submission" date="2021-01" db="EMBL/GenBank/DDBJ databases">
        <authorList>
            <person name="Corre E."/>
            <person name="Pelletier E."/>
            <person name="Niang G."/>
            <person name="Scheremetjew M."/>
            <person name="Finn R."/>
            <person name="Kale V."/>
            <person name="Holt S."/>
            <person name="Cochrane G."/>
            <person name="Meng A."/>
            <person name="Brown T."/>
            <person name="Cohen L."/>
        </authorList>
    </citation>
    <scope>NUCLEOTIDE SEQUENCE</scope>
    <source>
        <strain evidence="6">CCCM811</strain>
    </source>
</reference>
<dbReference type="PANTHER" id="PTHR15162:SF7">
    <property type="entry name" value="SUCCINYLGLUTAMATE DESUCCINYLASE"/>
    <property type="match status" value="1"/>
</dbReference>
<evidence type="ECO:0000256" key="2">
    <source>
        <dbReference type="ARBA" id="ARBA00022723"/>
    </source>
</evidence>
<dbReference type="Pfam" id="PF24827">
    <property type="entry name" value="AstE_AspA_cat"/>
    <property type="match status" value="1"/>
</dbReference>
<feature type="domain" description="Succinylglutamate desuccinylase/Aspartoacylase catalytic" evidence="5">
    <location>
        <begin position="31"/>
        <end position="205"/>
    </location>
</feature>
<keyword evidence="3" id="KW-0378">Hydrolase</keyword>
<dbReference type="GO" id="GO:0016788">
    <property type="term" value="F:hydrolase activity, acting on ester bonds"/>
    <property type="evidence" value="ECO:0007669"/>
    <property type="project" value="InterPro"/>
</dbReference>
<dbReference type="AlphaFoldDB" id="A0A6V3QDH6"/>
<dbReference type="PANTHER" id="PTHR15162">
    <property type="entry name" value="ASPARTOACYLASE"/>
    <property type="match status" value="1"/>
</dbReference>